<evidence type="ECO:0000313" key="2">
    <source>
        <dbReference type="Proteomes" id="UP000614350"/>
    </source>
</evidence>
<comment type="caution">
    <text evidence="1">The sequence shown here is derived from an EMBL/GenBank/DDBJ whole genome shotgun (WGS) entry which is preliminary data.</text>
</comment>
<proteinExistence type="predicted"/>
<organism evidence="1 2">
    <name type="scientific">Vespula vulgaris</name>
    <name type="common">Yellow jacket</name>
    <name type="synonym">Wasp</name>
    <dbReference type="NCBI Taxonomy" id="7454"/>
    <lineage>
        <taxon>Eukaryota</taxon>
        <taxon>Metazoa</taxon>
        <taxon>Ecdysozoa</taxon>
        <taxon>Arthropoda</taxon>
        <taxon>Hexapoda</taxon>
        <taxon>Insecta</taxon>
        <taxon>Pterygota</taxon>
        <taxon>Neoptera</taxon>
        <taxon>Endopterygota</taxon>
        <taxon>Hymenoptera</taxon>
        <taxon>Apocrita</taxon>
        <taxon>Aculeata</taxon>
        <taxon>Vespoidea</taxon>
        <taxon>Vespidae</taxon>
        <taxon>Vespinae</taxon>
        <taxon>Vespula</taxon>
    </lineage>
</organism>
<accession>A0A834NCT4</accession>
<name>A0A834NCT4_VESVU</name>
<dbReference type="Proteomes" id="UP000614350">
    <property type="component" value="Unassembled WGS sequence"/>
</dbReference>
<protein>
    <submittedName>
        <fullName evidence="1">Uncharacterized protein</fullName>
    </submittedName>
</protein>
<sequence length="97" mass="10778">MLLIMQRTSKRSVQMKKESSSLSSWGRMPILQASTKILNFDVSQVLPAQVPPHVGSCIWVVSGLRVGPIWVASGLRLGCTGCHARQCFLYHPRTEAR</sequence>
<keyword evidence="2" id="KW-1185">Reference proteome</keyword>
<dbReference type="EMBL" id="JACSEA010000003">
    <property type="protein sequence ID" value="KAF7404492.1"/>
    <property type="molecule type" value="Genomic_DNA"/>
</dbReference>
<dbReference type="AlphaFoldDB" id="A0A834NCT4"/>
<gene>
    <name evidence="1" type="ORF">HZH66_003398</name>
</gene>
<reference evidence="1" key="1">
    <citation type="journal article" date="2020" name="G3 (Bethesda)">
        <title>High-Quality Assemblies for Three Invasive Social Wasps from the &lt;i&gt;Vespula&lt;/i&gt; Genus.</title>
        <authorList>
            <person name="Harrop T.W.R."/>
            <person name="Guhlin J."/>
            <person name="McLaughlin G.M."/>
            <person name="Permina E."/>
            <person name="Stockwell P."/>
            <person name="Gilligan J."/>
            <person name="Le Lec M.F."/>
            <person name="Gruber M.A.M."/>
            <person name="Quinn O."/>
            <person name="Lovegrove M."/>
            <person name="Duncan E.J."/>
            <person name="Remnant E.J."/>
            <person name="Van Eeckhoven J."/>
            <person name="Graham B."/>
            <person name="Knapp R.A."/>
            <person name="Langford K.W."/>
            <person name="Kronenberg Z."/>
            <person name="Press M.O."/>
            <person name="Eacker S.M."/>
            <person name="Wilson-Rankin E.E."/>
            <person name="Purcell J."/>
            <person name="Lester P.J."/>
            <person name="Dearden P.K."/>
        </authorList>
    </citation>
    <scope>NUCLEOTIDE SEQUENCE</scope>
    <source>
        <strain evidence="1">Marl-1</strain>
    </source>
</reference>
<evidence type="ECO:0000313" key="1">
    <source>
        <dbReference type="EMBL" id="KAF7404492.1"/>
    </source>
</evidence>